<feature type="domain" description="Lipocalin-like" evidence="1">
    <location>
        <begin position="12"/>
        <end position="157"/>
    </location>
</feature>
<dbReference type="Pfam" id="PF13924">
    <property type="entry name" value="Lipocalin_5"/>
    <property type="match status" value="1"/>
</dbReference>
<gene>
    <name evidence="2" type="ORF">PoMZ_04883</name>
</gene>
<reference evidence="2 3" key="1">
    <citation type="journal article" date="2019" name="Mol. Biol. Evol.">
        <title>Blast fungal genomes show frequent chromosomal changes, gene gains and losses, and effector gene turnover.</title>
        <authorList>
            <person name="Gomez Luciano L.B."/>
            <person name="Jason Tsai I."/>
            <person name="Chuma I."/>
            <person name="Tosa Y."/>
            <person name="Chen Y.H."/>
            <person name="Li J.Y."/>
            <person name="Li M.Y."/>
            <person name="Jade Lu M.Y."/>
            <person name="Nakayashiki H."/>
            <person name="Li W.H."/>
        </authorList>
    </citation>
    <scope>NUCLEOTIDE SEQUENCE [LARGE SCALE GENOMIC DNA]</scope>
    <source>
        <strain evidence="2">MZ5-1-6</strain>
    </source>
</reference>
<sequence>MRADNIIQALAGTYMLLNTSTTLNGVPVPDEAYGSNPSGQLIYTASGFMSATITSTDPEDRPENLTFPPAEGQSDADWANVAKHALCYAGPFSINPAVPLTETSGGVFHGPLTVAHVPSWVGRQQERNFTTYENGTLLLISSRRDGGNEGRLWWKRID</sequence>
<proteinExistence type="predicted"/>
<name>A0A4V1C6H6_PYROR</name>
<protein>
    <recommendedName>
        <fullName evidence="1">Lipocalin-like domain-containing protein</fullName>
    </recommendedName>
</protein>
<organism evidence="2 3">
    <name type="scientific">Pyricularia oryzae</name>
    <name type="common">Rice blast fungus</name>
    <name type="synonym">Magnaporthe oryzae</name>
    <dbReference type="NCBI Taxonomy" id="318829"/>
    <lineage>
        <taxon>Eukaryota</taxon>
        <taxon>Fungi</taxon>
        <taxon>Dikarya</taxon>
        <taxon>Ascomycota</taxon>
        <taxon>Pezizomycotina</taxon>
        <taxon>Sordariomycetes</taxon>
        <taxon>Sordariomycetidae</taxon>
        <taxon>Magnaporthales</taxon>
        <taxon>Pyriculariaceae</taxon>
        <taxon>Pyricularia</taxon>
    </lineage>
</organism>
<evidence type="ECO:0000313" key="3">
    <source>
        <dbReference type="Proteomes" id="UP000294847"/>
    </source>
</evidence>
<evidence type="ECO:0000259" key="1">
    <source>
        <dbReference type="Pfam" id="PF13924"/>
    </source>
</evidence>
<dbReference type="InterPro" id="IPR024311">
    <property type="entry name" value="Lipocalin-like"/>
</dbReference>
<dbReference type="OMA" id="KHSIGYS"/>
<dbReference type="Proteomes" id="UP000294847">
    <property type="component" value="Chromosome 3"/>
</dbReference>
<dbReference type="AlphaFoldDB" id="A0A4V1C6H6"/>
<dbReference type="EMBL" id="CP034206">
    <property type="protein sequence ID" value="QBZ59915.1"/>
    <property type="molecule type" value="Genomic_DNA"/>
</dbReference>
<accession>A0A4V1C6H6</accession>
<dbReference type="VEuPathDB" id="FungiDB:M_BR32_EuGene_00100721"/>
<evidence type="ECO:0000313" key="2">
    <source>
        <dbReference type="EMBL" id="QBZ59915.1"/>
    </source>
</evidence>